<dbReference type="SUPFAM" id="SSF55008">
    <property type="entry name" value="HMA, heavy metal-associated domain"/>
    <property type="match status" value="1"/>
</dbReference>
<dbReference type="GO" id="GO:0046872">
    <property type="term" value="F:metal ion binding"/>
    <property type="evidence" value="ECO:0007669"/>
    <property type="project" value="InterPro"/>
</dbReference>
<dbReference type="GO" id="GO:0016020">
    <property type="term" value="C:membrane"/>
    <property type="evidence" value="ECO:0007669"/>
    <property type="project" value="UniProtKB-SubCell"/>
</dbReference>
<organism evidence="4">
    <name type="scientific">Davidia involucrata</name>
    <name type="common">Dove tree</name>
    <dbReference type="NCBI Taxonomy" id="16924"/>
    <lineage>
        <taxon>Eukaryota</taxon>
        <taxon>Viridiplantae</taxon>
        <taxon>Streptophyta</taxon>
        <taxon>Embryophyta</taxon>
        <taxon>Tracheophyta</taxon>
        <taxon>Spermatophyta</taxon>
        <taxon>Magnoliopsida</taxon>
        <taxon>eudicotyledons</taxon>
        <taxon>Gunneridae</taxon>
        <taxon>Pentapetalae</taxon>
        <taxon>asterids</taxon>
        <taxon>Cornales</taxon>
        <taxon>Nyssaceae</taxon>
        <taxon>Davidia</taxon>
    </lineage>
</organism>
<accession>A0A5B7C2W4</accession>
<sequence length="179" mass="20010">MACQKETKMVLKVDLQCCCCSKKIKKILCKFPQIRDQVYDEKQNTVTITVVCCSPEKIRDKLCCKGGKIIKNIEIKKPKSEEPDKKKKEEDKKTKPNGKQPDTPKPEPVVIPIPIGLVCCGGPCYEGYGRPPPPCSCGCGCGSSAGPCYDGHYRRPHDYVSRCDYYYFTEENPSACAIM</sequence>
<feature type="domain" description="HMA" evidence="3">
    <location>
        <begin position="6"/>
        <end position="70"/>
    </location>
</feature>
<protein>
    <submittedName>
        <fullName evidence="4">Putative pollen-specific leucine-rich repeat extensin-like protein 1</fullName>
    </submittedName>
</protein>
<dbReference type="GO" id="GO:0009626">
    <property type="term" value="P:plant-type hypersensitive response"/>
    <property type="evidence" value="ECO:0007669"/>
    <property type="project" value="UniProtKB-KW"/>
</dbReference>
<feature type="region of interest" description="Disordered" evidence="2">
    <location>
        <begin position="75"/>
        <end position="107"/>
    </location>
</feature>
<comment type="subcellular location">
    <subcellularLocation>
        <location evidence="1">Membrane</location>
        <topology evidence="1">Peripheral membrane protein</topology>
    </subcellularLocation>
</comment>
<feature type="compositionally biased region" description="Basic and acidic residues" evidence="2">
    <location>
        <begin position="75"/>
        <end position="94"/>
    </location>
</feature>
<evidence type="ECO:0000313" key="4">
    <source>
        <dbReference type="EMBL" id="MPA75245.1"/>
    </source>
</evidence>
<reference evidence="4" key="1">
    <citation type="submission" date="2019-08" db="EMBL/GenBank/DDBJ databases">
        <title>Reference gene set and small RNA set construction with multiple tissues from Davidia involucrata Baill.</title>
        <authorList>
            <person name="Yang H."/>
            <person name="Zhou C."/>
            <person name="Li G."/>
            <person name="Wang J."/>
            <person name="Gao P."/>
            <person name="Wang M."/>
            <person name="Wang R."/>
            <person name="Zhao Y."/>
        </authorList>
    </citation>
    <scope>NUCLEOTIDE SEQUENCE</scope>
    <source>
        <tissue evidence="4">Mixed with DoveR01_LX</tissue>
    </source>
</reference>
<dbReference type="PANTHER" id="PTHR47005">
    <property type="entry name" value="HEAVY METAL TRANSPORT/DETOXIFICATION SUPERFAMILY PROTEIN"/>
    <property type="match status" value="1"/>
</dbReference>
<evidence type="ECO:0000256" key="1">
    <source>
        <dbReference type="ARBA" id="ARBA00004170"/>
    </source>
</evidence>
<evidence type="ECO:0000259" key="3">
    <source>
        <dbReference type="PROSITE" id="PS50846"/>
    </source>
</evidence>
<dbReference type="Gene3D" id="3.30.70.100">
    <property type="match status" value="1"/>
</dbReference>
<dbReference type="PANTHER" id="PTHR47005:SF5">
    <property type="entry name" value="HEAVY METAL TRANSPORT_DETOXIFICATION SUPERFAMILY PROTEIN"/>
    <property type="match status" value="1"/>
</dbReference>
<evidence type="ECO:0000256" key="2">
    <source>
        <dbReference type="SAM" id="MobiDB-lite"/>
    </source>
</evidence>
<dbReference type="EMBL" id="GHES01044686">
    <property type="protein sequence ID" value="MPA75245.1"/>
    <property type="molecule type" value="Transcribed_RNA"/>
</dbReference>
<dbReference type="InterPro" id="IPR036163">
    <property type="entry name" value="HMA_dom_sf"/>
</dbReference>
<proteinExistence type="predicted"/>
<dbReference type="PROSITE" id="PS50846">
    <property type="entry name" value="HMA_2"/>
    <property type="match status" value="1"/>
</dbReference>
<dbReference type="InterPro" id="IPR006121">
    <property type="entry name" value="HMA_dom"/>
</dbReference>
<dbReference type="AlphaFoldDB" id="A0A5B7C2W4"/>
<name>A0A5B7C2W4_DAVIN</name>
<gene>
    <name evidence="4" type="ORF">Din_044686</name>
</gene>